<feature type="region of interest" description="Disordered" evidence="1">
    <location>
        <begin position="14"/>
        <end position="33"/>
    </location>
</feature>
<name>A0A833J9V7_9HYPH</name>
<feature type="compositionally biased region" description="Basic and acidic residues" evidence="1">
    <location>
        <begin position="21"/>
        <end position="33"/>
    </location>
</feature>
<proteinExistence type="predicted"/>
<dbReference type="Pfam" id="PF21831">
    <property type="entry name" value="DUF6891"/>
    <property type="match status" value="1"/>
</dbReference>
<dbReference type="RefSeq" id="WP_152275938.1">
    <property type="nucleotide sequence ID" value="NZ_WEKV01000004.1"/>
</dbReference>
<protein>
    <recommendedName>
        <fullName evidence="2">DUF6891 domain-containing protein</fullName>
    </recommendedName>
</protein>
<dbReference type="EMBL" id="WEKV01000004">
    <property type="protein sequence ID" value="KAB7787190.1"/>
    <property type="molecule type" value="Genomic_DNA"/>
</dbReference>
<organism evidence="3 4">
    <name type="scientific">Methylorubrum populi</name>
    <dbReference type="NCBI Taxonomy" id="223967"/>
    <lineage>
        <taxon>Bacteria</taxon>
        <taxon>Pseudomonadati</taxon>
        <taxon>Pseudomonadota</taxon>
        <taxon>Alphaproteobacteria</taxon>
        <taxon>Hyphomicrobiales</taxon>
        <taxon>Methylobacteriaceae</taxon>
        <taxon>Methylorubrum</taxon>
    </lineage>
</organism>
<sequence length="232" mass="25989">MLSLLRRLLTKRPARTAGEAAPERQPEKIDRADTAERIEILARGGFETEASTLETILDEYLSPDEVDADDRRWIEAEVARAYARKRADEATWPLETDFDRLAVAFDALDAGGIIALHRAGYTRSDGISDAAEVCHQRRERGRSSRGFVFYHGQDVEAVVADRGLYLAFGAFDDRDATMAAIAAEIVAAVEAQGLRTQWEGDVGKRILVHPIVWLKRSPSDDPWRRRSVRKSP</sequence>
<evidence type="ECO:0000259" key="2">
    <source>
        <dbReference type="Pfam" id="PF21831"/>
    </source>
</evidence>
<accession>A0A833J9V7</accession>
<dbReference type="InterPro" id="IPR054186">
    <property type="entry name" value="DUF6891"/>
</dbReference>
<evidence type="ECO:0000313" key="4">
    <source>
        <dbReference type="Proteomes" id="UP000469949"/>
    </source>
</evidence>
<evidence type="ECO:0000313" key="3">
    <source>
        <dbReference type="EMBL" id="KAB7787190.1"/>
    </source>
</evidence>
<dbReference type="Proteomes" id="UP000469949">
    <property type="component" value="Unassembled WGS sequence"/>
</dbReference>
<gene>
    <name evidence="3" type="ORF">F8B43_0626</name>
</gene>
<comment type="caution">
    <text evidence="3">The sequence shown here is derived from an EMBL/GenBank/DDBJ whole genome shotgun (WGS) entry which is preliminary data.</text>
</comment>
<feature type="domain" description="DUF6891" evidence="2">
    <location>
        <begin position="31"/>
        <end position="216"/>
    </location>
</feature>
<evidence type="ECO:0000256" key="1">
    <source>
        <dbReference type="SAM" id="MobiDB-lite"/>
    </source>
</evidence>
<dbReference type="AlphaFoldDB" id="A0A833J9V7"/>
<reference evidence="3 4" key="1">
    <citation type="submission" date="2019-10" db="EMBL/GenBank/DDBJ databases">
        <title>Draft Genome Sequence of the Caffeine Degrading Methylotroph Methylorubrum populi PINKEL.</title>
        <authorList>
            <person name="Dawson S.C."/>
            <person name="Zhang X."/>
            <person name="Wright M.E."/>
            <person name="Sharma G."/>
            <person name="Langner J.T."/>
            <person name="Ditty J.L."/>
            <person name="Subuyuj G.A."/>
        </authorList>
    </citation>
    <scope>NUCLEOTIDE SEQUENCE [LARGE SCALE GENOMIC DNA]</scope>
    <source>
        <strain evidence="3 4">Pinkel</strain>
    </source>
</reference>